<dbReference type="Proteomes" id="UP001259340">
    <property type="component" value="Unassembled WGS sequence"/>
</dbReference>
<comment type="caution">
    <text evidence="4">The sequence shown here is derived from an EMBL/GenBank/DDBJ whole genome shotgun (WGS) entry which is preliminary data.</text>
</comment>
<dbReference type="EMBL" id="JAPMLE010000001">
    <property type="protein sequence ID" value="MDR8524608.1"/>
    <property type="molecule type" value="Genomic_DNA"/>
</dbReference>
<dbReference type="Pfam" id="PF13185">
    <property type="entry name" value="GAF_2"/>
    <property type="match status" value="1"/>
</dbReference>
<dbReference type="GO" id="GO:0043709">
    <property type="term" value="P:cell adhesion involved in single-species biofilm formation"/>
    <property type="evidence" value="ECO:0007669"/>
    <property type="project" value="TreeGrafter"/>
</dbReference>
<gene>
    <name evidence="4" type="ORF">OS133_13320</name>
    <name evidence="5" type="ORF">OS134_01180</name>
</gene>
<dbReference type="Gene3D" id="3.30.450.40">
    <property type="match status" value="1"/>
</dbReference>
<dbReference type="SUPFAM" id="SSF55781">
    <property type="entry name" value="GAF domain-like"/>
    <property type="match status" value="1"/>
</dbReference>
<keyword evidence="7" id="KW-1185">Reference proteome</keyword>
<evidence type="ECO:0000256" key="1">
    <source>
        <dbReference type="ARBA" id="ARBA00012528"/>
    </source>
</evidence>
<evidence type="ECO:0000259" key="3">
    <source>
        <dbReference type="PROSITE" id="PS50887"/>
    </source>
</evidence>
<proteinExistence type="predicted"/>
<dbReference type="Pfam" id="PF00990">
    <property type="entry name" value="GGDEF"/>
    <property type="match status" value="1"/>
</dbReference>
<name>A0AAW8NN30_9GAMM</name>
<evidence type="ECO:0000313" key="5">
    <source>
        <dbReference type="EMBL" id="MDW4822690.1"/>
    </source>
</evidence>
<dbReference type="NCBIfam" id="TIGR00254">
    <property type="entry name" value="GGDEF"/>
    <property type="match status" value="1"/>
</dbReference>
<dbReference type="AlphaFoldDB" id="A0AAW8NN30"/>
<dbReference type="Proteomes" id="UP001271263">
    <property type="component" value="Unassembled WGS sequence"/>
</dbReference>
<keyword evidence="4" id="KW-0808">Transferase</keyword>
<keyword evidence="2" id="KW-0472">Membrane</keyword>
<evidence type="ECO:0000313" key="4">
    <source>
        <dbReference type="EMBL" id="MDR8524608.1"/>
    </source>
</evidence>
<reference evidence="5 7" key="1">
    <citation type="journal article" date="2022" name="bioRxiv">
        <title>Prophages regulate Shewanella fidelis 3313 motility and biofilm formation: implications for gut colonization dynamics in Ciona robusta.</title>
        <authorList>
            <person name="Natarajan O."/>
            <person name="Gibboney S.L."/>
            <person name="Young M.N."/>
            <person name="Lim S.J."/>
            <person name="Pluta N."/>
            <person name="Atkinson C.G."/>
            <person name="Leigh B.A."/>
            <person name="Liberti A."/>
            <person name="Kees E.D."/>
            <person name="Breitbart M."/>
            <person name="Gralnick J.A."/>
            <person name="Dishaw L.J."/>
        </authorList>
    </citation>
    <scope>NUCLEOTIDE SEQUENCE [LARGE SCALE GENOMIC DNA]</scope>
    <source>
        <strain evidence="5 7">JG4066</strain>
    </source>
</reference>
<dbReference type="EC" id="2.7.7.65" evidence="1"/>
<evidence type="ECO:0000313" key="6">
    <source>
        <dbReference type="Proteomes" id="UP001259340"/>
    </source>
</evidence>
<keyword evidence="2" id="KW-0812">Transmembrane</keyword>
<dbReference type="CDD" id="cd01949">
    <property type="entry name" value="GGDEF"/>
    <property type="match status" value="1"/>
</dbReference>
<dbReference type="GO" id="GO:1902201">
    <property type="term" value="P:negative regulation of bacterial-type flagellum-dependent cell motility"/>
    <property type="evidence" value="ECO:0007669"/>
    <property type="project" value="TreeGrafter"/>
</dbReference>
<reference evidence="4" key="2">
    <citation type="submission" date="2022-11" db="EMBL/GenBank/DDBJ databases">
        <title>Prophages regulate Shewanella fidelis motility and biofilm formation: implications for gut colonization dynamics in Ciona robusta.</title>
        <authorList>
            <person name="Natarajan O."/>
            <person name="Gibboney S.L."/>
            <person name="Young M.N."/>
            <person name="Lim S.J."/>
            <person name="Pluta N."/>
            <person name="Atkinson C.G.F."/>
            <person name="Leigh B.A."/>
            <person name="Liberti A."/>
            <person name="Kees E."/>
            <person name="Breitbart M."/>
            <person name="Gralnick J."/>
            <person name="Dishaw L.J."/>
        </authorList>
    </citation>
    <scope>NUCLEOTIDE SEQUENCE</scope>
    <source>
        <strain evidence="4">3313</strain>
    </source>
</reference>
<dbReference type="PROSITE" id="PS50887">
    <property type="entry name" value="GGDEF"/>
    <property type="match status" value="1"/>
</dbReference>
<dbReference type="PANTHER" id="PTHR45138">
    <property type="entry name" value="REGULATORY COMPONENTS OF SENSORY TRANSDUCTION SYSTEM"/>
    <property type="match status" value="1"/>
</dbReference>
<organism evidence="4 6">
    <name type="scientific">Shewanella fidelis</name>
    <dbReference type="NCBI Taxonomy" id="173509"/>
    <lineage>
        <taxon>Bacteria</taxon>
        <taxon>Pseudomonadati</taxon>
        <taxon>Pseudomonadota</taxon>
        <taxon>Gammaproteobacteria</taxon>
        <taxon>Alteromonadales</taxon>
        <taxon>Shewanellaceae</taxon>
        <taxon>Shewanella</taxon>
    </lineage>
</organism>
<dbReference type="SMART" id="SM00267">
    <property type="entry name" value="GGDEF"/>
    <property type="match status" value="1"/>
</dbReference>
<dbReference type="InterPro" id="IPR003018">
    <property type="entry name" value="GAF"/>
</dbReference>
<keyword evidence="4" id="KW-0548">Nucleotidyltransferase</keyword>
<dbReference type="InterPro" id="IPR050469">
    <property type="entry name" value="Diguanylate_Cyclase"/>
</dbReference>
<dbReference type="InterPro" id="IPR029016">
    <property type="entry name" value="GAF-like_dom_sf"/>
</dbReference>
<dbReference type="GO" id="GO:0005886">
    <property type="term" value="C:plasma membrane"/>
    <property type="evidence" value="ECO:0007669"/>
    <property type="project" value="TreeGrafter"/>
</dbReference>
<dbReference type="RefSeq" id="WP_310655137.1">
    <property type="nucleotide sequence ID" value="NZ_JAPMLA010000010.1"/>
</dbReference>
<accession>A0AAW8NN30</accession>
<feature type="transmembrane region" description="Helical" evidence="2">
    <location>
        <begin position="21"/>
        <end position="42"/>
    </location>
</feature>
<keyword evidence="2" id="KW-1133">Transmembrane helix</keyword>
<sequence length="423" mass="47734">MTPIKDSLKKKKIDSLDLKTHLALLGVPMLLLLIVWAIFFSISQSPNSIANLLLVAIIYLLGYSLSYYFHQGRLNRLWEHLQQVIHVNDTTFELVNIASQYHNEREFLDALLKKAVSSINGADMGSIIKVDSQTGELEFESTIGIDIDKLRSVQFNLTQSFEYKLTKGKCDRVVVIDDMADINAHSSLSKAEQDIFLSAPLHPIRSTLSSPIHIDGLLYGMLNLDSAKAKAFSHYDRNLVAILTHEAANAIALYQKTRQIHRLANYDSLTQLYNRQRFEQGVKQWKIKPHFGSFLVILDLDNLKTINDHYGHLAGDRALQAFAQVLQQAWHSKHLIARYGGDEFIALCHGPRAQIEAEIQQIKQTLQDKMATDAAETQQTNVTPLISFSYGIADYQGLLDASFKGADKALYQNKHLKQSSIEK</sequence>
<feature type="transmembrane region" description="Helical" evidence="2">
    <location>
        <begin position="48"/>
        <end position="69"/>
    </location>
</feature>
<dbReference type="SUPFAM" id="SSF55073">
    <property type="entry name" value="Nucleotide cyclase"/>
    <property type="match status" value="1"/>
</dbReference>
<evidence type="ECO:0000313" key="7">
    <source>
        <dbReference type="Proteomes" id="UP001271263"/>
    </source>
</evidence>
<dbReference type="Gene3D" id="3.30.70.270">
    <property type="match status" value="1"/>
</dbReference>
<protein>
    <recommendedName>
        <fullName evidence="1">diguanylate cyclase</fullName>
        <ecNumber evidence="1">2.7.7.65</ecNumber>
    </recommendedName>
</protein>
<dbReference type="InterPro" id="IPR000160">
    <property type="entry name" value="GGDEF_dom"/>
</dbReference>
<dbReference type="InterPro" id="IPR043128">
    <property type="entry name" value="Rev_trsase/Diguanyl_cyclase"/>
</dbReference>
<evidence type="ECO:0000256" key="2">
    <source>
        <dbReference type="SAM" id="Phobius"/>
    </source>
</evidence>
<dbReference type="InterPro" id="IPR029787">
    <property type="entry name" value="Nucleotide_cyclase"/>
</dbReference>
<dbReference type="GO" id="GO:0052621">
    <property type="term" value="F:diguanylate cyclase activity"/>
    <property type="evidence" value="ECO:0007669"/>
    <property type="project" value="UniProtKB-EC"/>
</dbReference>
<dbReference type="EMBL" id="JAPMLD010000001">
    <property type="protein sequence ID" value="MDW4822690.1"/>
    <property type="molecule type" value="Genomic_DNA"/>
</dbReference>
<feature type="domain" description="GGDEF" evidence="3">
    <location>
        <begin position="291"/>
        <end position="423"/>
    </location>
</feature>
<dbReference type="SMART" id="SM00065">
    <property type="entry name" value="GAF"/>
    <property type="match status" value="1"/>
</dbReference>
<dbReference type="PANTHER" id="PTHR45138:SF23">
    <property type="entry name" value="SIGNALING PROTEIN"/>
    <property type="match status" value="1"/>
</dbReference>